<accession>A0A179BU01</accession>
<dbReference type="SUPFAM" id="SSF52499">
    <property type="entry name" value="Isochorismatase-like hydrolases"/>
    <property type="match status" value="1"/>
</dbReference>
<dbReference type="AlphaFoldDB" id="A0A179BU01"/>
<dbReference type="InterPro" id="IPR036380">
    <property type="entry name" value="Isochorismatase-like_sf"/>
</dbReference>
<dbReference type="InterPro" id="IPR000868">
    <property type="entry name" value="Isochorismatase-like_dom"/>
</dbReference>
<proteinExistence type="predicted"/>
<sequence length="211" mass="22913">MHSIKHPGKTIGDFCRPDQMALVVYDMQIGIMRQMPDGAGITTRVLSVLTAARASNFPVIFMRHMSMPLALMGAFQRRQAMAWQRIDDPAAIKPWFLRGSEGFEIVPELQPRYDEAVIDKITFSAFEGTPLSIILRDLGLTSFAICGVATEIGIEPTVRHGADLGLVPLVISDACGAGHAEAAERSFANMAFMGDALICQSADFIAAARQS</sequence>
<keyword evidence="1" id="KW-0378">Hydrolase</keyword>
<dbReference type="PANTHER" id="PTHR43540">
    <property type="entry name" value="PEROXYUREIDOACRYLATE/UREIDOACRYLATE AMIDOHYDROLASE-RELATED"/>
    <property type="match status" value="1"/>
</dbReference>
<evidence type="ECO:0000256" key="1">
    <source>
        <dbReference type="ARBA" id="ARBA00022801"/>
    </source>
</evidence>
<dbReference type="eggNOG" id="COG1335">
    <property type="taxonomic scope" value="Bacteria"/>
</dbReference>
<dbReference type="GO" id="GO:0016787">
    <property type="term" value="F:hydrolase activity"/>
    <property type="evidence" value="ECO:0007669"/>
    <property type="project" value="UniProtKB-KW"/>
</dbReference>
<dbReference type="Gene3D" id="3.40.50.850">
    <property type="entry name" value="Isochorismatase-like"/>
    <property type="match status" value="1"/>
</dbReference>
<organism evidence="3">
    <name type="scientific">Rhizobium leguminosarum</name>
    <dbReference type="NCBI Taxonomy" id="384"/>
    <lineage>
        <taxon>Bacteria</taxon>
        <taxon>Pseudomonadati</taxon>
        <taxon>Pseudomonadota</taxon>
        <taxon>Alphaproteobacteria</taxon>
        <taxon>Hyphomicrobiales</taxon>
        <taxon>Rhizobiaceae</taxon>
        <taxon>Rhizobium/Agrobacterium group</taxon>
        <taxon>Rhizobium</taxon>
    </lineage>
</organism>
<dbReference type="CDD" id="cd00431">
    <property type="entry name" value="cysteine_hydrolases"/>
    <property type="match status" value="1"/>
</dbReference>
<comment type="caution">
    <text evidence="3">The sequence shown here is derived from an EMBL/GenBank/DDBJ whole genome shotgun (WGS) entry which is preliminary data.</text>
</comment>
<evidence type="ECO:0000313" key="3">
    <source>
        <dbReference type="EMBL" id="OAP94641.1"/>
    </source>
</evidence>
<reference evidence="3" key="1">
    <citation type="submission" date="2016-04" db="EMBL/GenBank/DDBJ databases">
        <title>Fast-growing isolate from the root nodules of Vavilovia formosa.</title>
        <authorList>
            <person name="Kimeklis A."/>
            <person name="Safronova V."/>
            <person name="Belimov A."/>
            <person name="Andronov E."/>
        </authorList>
    </citation>
    <scope>NUCLEOTIDE SEQUENCE [LARGE SCALE GENOMIC DNA]</scope>
    <source>
        <strain evidence="3">Vaf-46</strain>
    </source>
</reference>
<dbReference type="EMBL" id="LWBS01000176">
    <property type="protein sequence ID" value="OAP94641.1"/>
    <property type="molecule type" value="Genomic_DNA"/>
</dbReference>
<gene>
    <name evidence="3" type="ORF">A4U53_20605</name>
</gene>
<feature type="domain" description="Isochorismatase-like" evidence="2">
    <location>
        <begin position="21"/>
        <end position="196"/>
    </location>
</feature>
<evidence type="ECO:0000259" key="2">
    <source>
        <dbReference type="Pfam" id="PF00857"/>
    </source>
</evidence>
<protein>
    <submittedName>
        <fullName evidence="3">Isochorismatase</fullName>
    </submittedName>
</protein>
<dbReference type="Pfam" id="PF00857">
    <property type="entry name" value="Isochorismatase"/>
    <property type="match status" value="1"/>
</dbReference>
<name>A0A179BU01_RHILE</name>
<dbReference type="InterPro" id="IPR050272">
    <property type="entry name" value="Isochorismatase-like_hydrls"/>
</dbReference>